<accession>A0AAV2Q7J8</accession>
<evidence type="ECO:0000313" key="2">
    <source>
        <dbReference type="EMBL" id="CAL4071643.1"/>
    </source>
</evidence>
<name>A0AAV2Q7J8_MEGNR</name>
<evidence type="ECO:0000313" key="3">
    <source>
        <dbReference type="Proteomes" id="UP001497623"/>
    </source>
</evidence>
<sequence length="340" mass="37688">MLKFAFSRNNAKKTATKKAEAEAKSNQTAAPTRAQFCTEPTPGGSSSREQVKFLTEALYTPQTPSARDVQDTVQEWLDTGDTSGSIPHESVGDVLTVGDRSGSIPNEADGDVSRVSSRHSSFSRNDSSKKDIKRRVSISGAARAVRRRARSFTEASPGAAAARRLAKAKGAKRRPTSLYIDGNSSSIPAASIVETYLAQEAIKTSCHHFTQEPVETPGQHLTQIEMEMPVPQLYERDAETSDQQLTQEEIYIPVPQLCERDVEIVGQFLSHQRKRKAPEPPQPNREIETPGKQLSQREIETSPGPQHRAPIFFQDSPSTIAFRRQRTLSLQEFSQQKTER</sequence>
<feature type="region of interest" description="Disordered" evidence="1">
    <location>
        <begin position="1"/>
        <end position="48"/>
    </location>
</feature>
<proteinExistence type="predicted"/>
<gene>
    <name evidence="2" type="ORF">MNOR_LOCUS8609</name>
</gene>
<reference evidence="2 3" key="1">
    <citation type="submission" date="2024-05" db="EMBL/GenBank/DDBJ databases">
        <authorList>
            <person name="Wallberg A."/>
        </authorList>
    </citation>
    <scope>NUCLEOTIDE SEQUENCE [LARGE SCALE GENOMIC DNA]</scope>
</reference>
<organism evidence="2 3">
    <name type="scientific">Meganyctiphanes norvegica</name>
    <name type="common">Northern krill</name>
    <name type="synonym">Thysanopoda norvegica</name>
    <dbReference type="NCBI Taxonomy" id="48144"/>
    <lineage>
        <taxon>Eukaryota</taxon>
        <taxon>Metazoa</taxon>
        <taxon>Ecdysozoa</taxon>
        <taxon>Arthropoda</taxon>
        <taxon>Crustacea</taxon>
        <taxon>Multicrustacea</taxon>
        <taxon>Malacostraca</taxon>
        <taxon>Eumalacostraca</taxon>
        <taxon>Eucarida</taxon>
        <taxon>Euphausiacea</taxon>
        <taxon>Euphausiidae</taxon>
        <taxon>Meganyctiphanes</taxon>
    </lineage>
</organism>
<feature type="region of interest" description="Disordered" evidence="1">
    <location>
        <begin position="270"/>
        <end position="316"/>
    </location>
</feature>
<feature type="compositionally biased region" description="Low complexity" evidence="1">
    <location>
        <begin position="113"/>
        <end position="125"/>
    </location>
</feature>
<dbReference type="AlphaFoldDB" id="A0AAV2Q7J8"/>
<comment type="caution">
    <text evidence="2">The sequence shown here is derived from an EMBL/GenBank/DDBJ whole genome shotgun (WGS) entry which is preliminary data.</text>
</comment>
<feature type="region of interest" description="Disordered" evidence="1">
    <location>
        <begin position="98"/>
        <end position="134"/>
    </location>
</feature>
<feature type="compositionally biased region" description="Basic and acidic residues" evidence="1">
    <location>
        <begin position="285"/>
        <end position="300"/>
    </location>
</feature>
<dbReference type="EMBL" id="CAXKWB010004022">
    <property type="protein sequence ID" value="CAL4071643.1"/>
    <property type="molecule type" value="Genomic_DNA"/>
</dbReference>
<keyword evidence="3" id="KW-1185">Reference proteome</keyword>
<protein>
    <submittedName>
        <fullName evidence="2">Uncharacterized protein</fullName>
    </submittedName>
</protein>
<dbReference type="Proteomes" id="UP001497623">
    <property type="component" value="Unassembled WGS sequence"/>
</dbReference>
<evidence type="ECO:0000256" key="1">
    <source>
        <dbReference type="SAM" id="MobiDB-lite"/>
    </source>
</evidence>